<dbReference type="NCBIfam" id="TIGR01200">
    <property type="entry name" value="GLPGLI"/>
    <property type="match status" value="1"/>
</dbReference>
<comment type="caution">
    <text evidence="1">The sequence shown here is derived from an EMBL/GenBank/DDBJ whole genome shotgun (WGS) entry which is preliminary data.</text>
</comment>
<organism evidence="1 2">
    <name type="scientific">Chryseobacterium edaphi</name>
    <dbReference type="NCBI Taxonomy" id="2976532"/>
    <lineage>
        <taxon>Bacteria</taxon>
        <taxon>Pseudomonadati</taxon>
        <taxon>Bacteroidota</taxon>
        <taxon>Flavobacteriia</taxon>
        <taxon>Flavobacteriales</taxon>
        <taxon>Weeksellaceae</taxon>
        <taxon>Chryseobacterium group</taxon>
        <taxon>Chryseobacterium</taxon>
    </lineage>
</organism>
<dbReference type="EMBL" id="JAOTEM010000004">
    <property type="protein sequence ID" value="MCU7618506.1"/>
    <property type="molecule type" value="Genomic_DNA"/>
</dbReference>
<dbReference type="Proteomes" id="UP001208649">
    <property type="component" value="Unassembled WGS sequence"/>
</dbReference>
<reference evidence="2" key="1">
    <citation type="submission" date="2023-07" db="EMBL/GenBank/DDBJ databases">
        <title>Chryseobacterium sp. strain PBS4-4 Genome sequencing and assembly.</title>
        <authorList>
            <person name="Jung Y."/>
        </authorList>
    </citation>
    <scope>NUCLEOTIDE SEQUENCE [LARGE SCALE GENOMIC DNA]</scope>
    <source>
        <strain evidence="2">PBS4-4</strain>
    </source>
</reference>
<keyword evidence="2" id="KW-1185">Reference proteome</keyword>
<evidence type="ECO:0000313" key="2">
    <source>
        <dbReference type="Proteomes" id="UP001208649"/>
    </source>
</evidence>
<evidence type="ECO:0000313" key="1">
    <source>
        <dbReference type="EMBL" id="MCU7618506.1"/>
    </source>
</evidence>
<sequence length="282" mass="33538">MKIVVRLLFVFNFLLINSQSKRIVYEYSYTNDSTKLDQKKSEILYLDLHGKESYFYNSKFNYVDSLKQQKNIENYKLLTLIREYYSSNSYKELLVRNNNAVSSLYYKNDTDYYKIDLPKNSKWKILPEKIKYNGYNLQKAYAVINDRHWNVWFSNEVPINNGPFIFQDLPGLVFIAEDKNKSQIFKLVGIRTLENDHSKSALLKSTERSKSITMEQFSKMLVDQEEKYLNMVSNRSTSTPSEYFDSLGNSISEQEYMLMQRKSRQDVLKRNNNKLINDFKNK</sequence>
<accession>A0ABT2W8G2</accession>
<dbReference type="InterPro" id="IPR005901">
    <property type="entry name" value="GLPGLI"/>
</dbReference>
<proteinExistence type="predicted"/>
<dbReference type="RefSeq" id="WP_263004019.1">
    <property type="nucleotide sequence ID" value="NZ_JAOTEM010000004.1"/>
</dbReference>
<gene>
    <name evidence="1" type="ORF">NZ698_14995</name>
</gene>
<name>A0ABT2W8G2_9FLAO</name>
<protein>
    <submittedName>
        <fullName evidence="1">GLPGLI family protein</fullName>
    </submittedName>
</protein>